<keyword evidence="3" id="KW-1185">Reference proteome</keyword>
<organism evidence="2 3">
    <name type="scientific">Ceratodon purpureus</name>
    <name type="common">Fire moss</name>
    <name type="synonym">Dicranum purpureum</name>
    <dbReference type="NCBI Taxonomy" id="3225"/>
    <lineage>
        <taxon>Eukaryota</taxon>
        <taxon>Viridiplantae</taxon>
        <taxon>Streptophyta</taxon>
        <taxon>Embryophyta</taxon>
        <taxon>Bryophyta</taxon>
        <taxon>Bryophytina</taxon>
        <taxon>Bryopsida</taxon>
        <taxon>Dicranidae</taxon>
        <taxon>Pseudoditrichales</taxon>
        <taxon>Ditrichaceae</taxon>
        <taxon>Ceratodon</taxon>
    </lineage>
</organism>
<feature type="region of interest" description="Disordered" evidence="1">
    <location>
        <begin position="1"/>
        <end position="37"/>
    </location>
</feature>
<gene>
    <name evidence="2" type="ORF">KC19_2G289500</name>
</gene>
<reference evidence="2" key="1">
    <citation type="submission" date="2020-06" db="EMBL/GenBank/DDBJ databases">
        <title>WGS assembly of Ceratodon purpureus strain R40.</title>
        <authorList>
            <person name="Carey S.B."/>
            <person name="Jenkins J."/>
            <person name="Shu S."/>
            <person name="Lovell J.T."/>
            <person name="Sreedasyam A."/>
            <person name="Maumus F."/>
            <person name="Tiley G.P."/>
            <person name="Fernandez-Pozo N."/>
            <person name="Barry K."/>
            <person name="Chen C."/>
            <person name="Wang M."/>
            <person name="Lipzen A."/>
            <person name="Daum C."/>
            <person name="Saski C.A."/>
            <person name="Payton A.C."/>
            <person name="Mcbreen J.C."/>
            <person name="Conrad R.E."/>
            <person name="Kollar L.M."/>
            <person name="Olsson S."/>
            <person name="Huttunen S."/>
            <person name="Landis J.B."/>
            <person name="Wickett N.J."/>
            <person name="Johnson M.G."/>
            <person name="Rensing S.A."/>
            <person name="Grimwood J."/>
            <person name="Schmutz J."/>
            <person name="Mcdaniel S.F."/>
        </authorList>
    </citation>
    <scope>NUCLEOTIDE SEQUENCE</scope>
    <source>
        <strain evidence="2">R40</strain>
    </source>
</reference>
<name>A0A8T0J2H7_CERPU</name>
<evidence type="ECO:0000256" key="1">
    <source>
        <dbReference type="SAM" id="MobiDB-lite"/>
    </source>
</evidence>
<sequence>MRVGPPLPHRIRIQHPPRAPPHRPPLRTRSFPPSGFHPQPRPFSLMLRLRLSFSLLSSIYPSFRPGPRVFAQPPILPPKLPQGSLLPLHPPLPPSLPRCLSFLLPRP</sequence>
<feature type="compositionally biased region" description="Basic residues" evidence="1">
    <location>
        <begin position="9"/>
        <end position="26"/>
    </location>
</feature>
<protein>
    <submittedName>
        <fullName evidence="2">Uncharacterized protein</fullName>
    </submittedName>
</protein>
<accession>A0A8T0J2H7</accession>
<evidence type="ECO:0000313" key="3">
    <source>
        <dbReference type="Proteomes" id="UP000822688"/>
    </source>
</evidence>
<comment type="caution">
    <text evidence="2">The sequence shown here is derived from an EMBL/GenBank/DDBJ whole genome shotgun (WGS) entry which is preliminary data.</text>
</comment>
<dbReference type="AlphaFoldDB" id="A0A8T0J2H7"/>
<evidence type="ECO:0000313" key="2">
    <source>
        <dbReference type="EMBL" id="KAG0589071.1"/>
    </source>
</evidence>
<dbReference type="Proteomes" id="UP000822688">
    <property type="component" value="Chromosome 2"/>
</dbReference>
<dbReference type="EMBL" id="CM026422">
    <property type="protein sequence ID" value="KAG0589071.1"/>
    <property type="molecule type" value="Genomic_DNA"/>
</dbReference>
<proteinExistence type="predicted"/>